<proteinExistence type="inferred from homology"/>
<keyword evidence="8 10" id="KW-0406">Ion transport</keyword>
<dbReference type="InterPro" id="IPR004798">
    <property type="entry name" value="CAX-like"/>
</dbReference>
<keyword evidence="6 10" id="KW-0106">Calcium</keyword>
<keyword evidence="5 10" id="KW-0812">Transmembrane</keyword>
<protein>
    <recommendedName>
        <fullName evidence="10">Vacuolar calcium ion transporter</fullName>
    </recommendedName>
</protein>
<keyword evidence="3 10" id="KW-0813">Transport</keyword>
<feature type="transmembrane region" description="Helical" evidence="10">
    <location>
        <begin position="209"/>
        <end position="229"/>
    </location>
</feature>
<comment type="caution">
    <text evidence="12">The sequence shown here is derived from an EMBL/GenBank/DDBJ whole genome shotgun (WGS) entry which is preliminary data.</text>
</comment>
<evidence type="ECO:0000259" key="11">
    <source>
        <dbReference type="Pfam" id="PF01699"/>
    </source>
</evidence>
<evidence type="ECO:0000256" key="3">
    <source>
        <dbReference type="ARBA" id="ARBA00022448"/>
    </source>
</evidence>
<evidence type="ECO:0000256" key="8">
    <source>
        <dbReference type="ARBA" id="ARBA00023065"/>
    </source>
</evidence>
<comment type="subcellular location">
    <subcellularLocation>
        <location evidence="1">Endomembrane system</location>
        <topology evidence="1">Multi-pass membrane protein</topology>
    </subcellularLocation>
    <subcellularLocation>
        <location evidence="10">Vacuole membrane</location>
    </subcellularLocation>
</comment>
<comment type="function">
    <text evidence="10">Has a role in promoting intracellular calcium ion sequestration via the exchange of calcium ions for hydrogen ions across the vacuolar membrane. Involved also in manganese ion homeostasis via its uptake into the vacuole.</text>
</comment>
<dbReference type="Pfam" id="PF01699">
    <property type="entry name" value="Na_Ca_ex"/>
    <property type="match status" value="2"/>
</dbReference>
<dbReference type="GO" id="GO:0012505">
    <property type="term" value="C:endomembrane system"/>
    <property type="evidence" value="ECO:0007669"/>
    <property type="project" value="UniProtKB-SubCell"/>
</dbReference>
<evidence type="ECO:0000256" key="9">
    <source>
        <dbReference type="ARBA" id="ARBA00023136"/>
    </source>
</evidence>
<feature type="transmembrane region" description="Helical" evidence="10">
    <location>
        <begin position="350"/>
        <end position="371"/>
    </location>
</feature>
<keyword evidence="13" id="KW-1185">Reference proteome</keyword>
<comment type="caution">
    <text evidence="10">Lacks conserved residue(s) required for the propagation of feature annotation.</text>
</comment>
<feature type="domain" description="Sodium/calcium exchanger membrane region" evidence="11">
    <location>
        <begin position="76"/>
        <end position="229"/>
    </location>
</feature>
<dbReference type="Gene3D" id="1.20.1420.30">
    <property type="entry name" value="NCX, central ion-binding region"/>
    <property type="match status" value="1"/>
</dbReference>
<feature type="transmembrane region" description="Helical" evidence="10">
    <location>
        <begin position="145"/>
        <end position="166"/>
    </location>
</feature>
<sequence length="400" mass="44274">MELPNYFSLSVLPQRCDIDATSMLVSQLSPNMKSIKDIDDICLRTLAKTSMERRIVRLSMNPRTRFVAHFLKFNDTAIFLLNFFAIIPLAKLFEIVIEDISRRTGQTTGALLDATFGNLPEFVLAIIALKQGQVRVVQASVMGNLISNLLLVIGSSFLVGGIKYQVQEFNETAAQTTASLMAVACIALVVPAAFNISIPGGKDYEVVKLSHYTAIILLIVYGLCLLFPFKTHPELYITEDEEDEEPELTLIVSAVTLAVTTVIVGFCGEFLVSSISRNLEPLRLTKTFVGLILFPLVGRPAEAAMTAKVAMKNKMQSVIFTVAARSLQTALFFTPSLVVLGWIIDQPMTLLFEMFETIVLFISVLLLNYLIQNGRSNWFAGILLLATYNFVAIASYLYPD</sequence>
<dbReference type="Proteomes" id="UP000789739">
    <property type="component" value="Unassembled WGS sequence"/>
</dbReference>
<dbReference type="NCBIfam" id="TIGR00378">
    <property type="entry name" value="cax"/>
    <property type="match status" value="1"/>
</dbReference>
<dbReference type="GO" id="GO:0015369">
    <property type="term" value="F:calcium:proton antiporter activity"/>
    <property type="evidence" value="ECO:0007669"/>
    <property type="project" value="UniProtKB-UniRule"/>
</dbReference>
<evidence type="ECO:0000256" key="2">
    <source>
        <dbReference type="ARBA" id="ARBA00008170"/>
    </source>
</evidence>
<evidence type="ECO:0000256" key="6">
    <source>
        <dbReference type="ARBA" id="ARBA00022837"/>
    </source>
</evidence>
<evidence type="ECO:0000256" key="1">
    <source>
        <dbReference type="ARBA" id="ARBA00004127"/>
    </source>
</evidence>
<feature type="transmembrane region" description="Helical" evidence="10">
    <location>
        <begin position="249"/>
        <end position="272"/>
    </location>
</feature>
<dbReference type="InterPro" id="IPR044880">
    <property type="entry name" value="NCX_ion-bd_dom_sf"/>
</dbReference>
<keyword evidence="7 10" id="KW-1133">Transmembrane helix</keyword>
<evidence type="ECO:0000256" key="10">
    <source>
        <dbReference type="RuleBase" id="RU365028"/>
    </source>
</evidence>
<keyword evidence="10" id="KW-0926">Vacuole</keyword>
<organism evidence="12 13">
    <name type="scientific">Paraglomus brasilianum</name>
    <dbReference type="NCBI Taxonomy" id="144538"/>
    <lineage>
        <taxon>Eukaryota</taxon>
        <taxon>Fungi</taxon>
        <taxon>Fungi incertae sedis</taxon>
        <taxon>Mucoromycota</taxon>
        <taxon>Glomeromycotina</taxon>
        <taxon>Glomeromycetes</taxon>
        <taxon>Paraglomerales</taxon>
        <taxon>Paraglomeraceae</taxon>
        <taxon>Paraglomus</taxon>
    </lineage>
</organism>
<dbReference type="GO" id="GO:0000329">
    <property type="term" value="C:fungal-type vacuole membrane"/>
    <property type="evidence" value="ECO:0007669"/>
    <property type="project" value="TreeGrafter"/>
</dbReference>
<keyword evidence="9 10" id="KW-0472">Membrane</keyword>
<name>A0A9N9GA73_9GLOM</name>
<reference evidence="12" key="1">
    <citation type="submission" date="2021-06" db="EMBL/GenBank/DDBJ databases">
        <authorList>
            <person name="Kallberg Y."/>
            <person name="Tangrot J."/>
            <person name="Rosling A."/>
        </authorList>
    </citation>
    <scope>NUCLEOTIDE SEQUENCE</scope>
    <source>
        <strain evidence="12">BR232B</strain>
    </source>
</reference>
<feature type="transmembrane region" description="Helical" evidence="10">
    <location>
        <begin position="318"/>
        <end position="344"/>
    </location>
</feature>
<dbReference type="InterPro" id="IPR004837">
    <property type="entry name" value="NaCa_Exmemb"/>
</dbReference>
<dbReference type="PANTHER" id="PTHR31503:SF22">
    <property type="entry name" value="VACUOLAR CALCIUM ION TRANSPORTER"/>
    <property type="match status" value="1"/>
</dbReference>
<dbReference type="GO" id="GO:0006874">
    <property type="term" value="P:intracellular calcium ion homeostasis"/>
    <property type="evidence" value="ECO:0007669"/>
    <property type="project" value="TreeGrafter"/>
</dbReference>
<dbReference type="InterPro" id="IPR004713">
    <property type="entry name" value="CaH_exchang"/>
</dbReference>
<evidence type="ECO:0000256" key="5">
    <source>
        <dbReference type="ARBA" id="ARBA00022692"/>
    </source>
</evidence>
<evidence type="ECO:0000313" key="13">
    <source>
        <dbReference type="Proteomes" id="UP000789739"/>
    </source>
</evidence>
<dbReference type="PANTHER" id="PTHR31503">
    <property type="entry name" value="VACUOLAR CALCIUM ION TRANSPORTER"/>
    <property type="match status" value="1"/>
</dbReference>
<evidence type="ECO:0000256" key="4">
    <source>
        <dbReference type="ARBA" id="ARBA00022568"/>
    </source>
</evidence>
<gene>
    <name evidence="12" type="ORF">PBRASI_LOCUS7372</name>
</gene>
<feature type="transmembrane region" description="Helical" evidence="10">
    <location>
        <begin position="178"/>
        <end position="197"/>
    </location>
</feature>
<feature type="transmembrane region" description="Helical" evidence="10">
    <location>
        <begin position="77"/>
        <end position="97"/>
    </location>
</feature>
<feature type="transmembrane region" description="Helical" evidence="10">
    <location>
        <begin position="378"/>
        <end position="398"/>
    </location>
</feature>
<keyword evidence="4 10" id="KW-0109">Calcium transport</keyword>
<keyword evidence="10" id="KW-0050">Antiport</keyword>
<dbReference type="OrthoDB" id="1699231at2759"/>
<accession>A0A9N9GA73</accession>
<evidence type="ECO:0000256" key="7">
    <source>
        <dbReference type="ARBA" id="ARBA00022989"/>
    </source>
</evidence>
<dbReference type="AlphaFoldDB" id="A0A9N9GA73"/>
<evidence type="ECO:0000313" key="12">
    <source>
        <dbReference type="EMBL" id="CAG8595792.1"/>
    </source>
</evidence>
<feature type="domain" description="Sodium/calcium exchanger membrane region" evidence="11">
    <location>
        <begin position="253"/>
        <end position="395"/>
    </location>
</feature>
<comment type="similarity">
    <text evidence="2 10">Belongs to the Ca(2+):cation antiporter (CaCA) (TC 2.A.19) family.</text>
</comment>
<dbReference type="EMBL" id="CAJVPI010001122">
    <property type="protein sequence ID" value="CAG8595792.1"/>
    <property type="molecule type" value="Genomic_DNA"/>
</dbReference>